<dbReference type="GO" id="GO:0016853">
    <property type="term" value="F:isomerase activity"/>
    <property type="evidence" value="ECO:0007669"/>
    <property type="project" value="UniProtKB-KW"/>
</dbReference>
<protein>
    <submittedName>
        <fullName evidence="1">Phosphoribosylanthranilate isomerase</fullName>
    </submittedName>
</protein>
<dbReference type="InterPro" id="IPR013785">
    <property type="entry name" value="Aldolase_TIM"/>
</dbReference>
<organism evidence="1 2">
    <name type="scientific">Marinoscillum luteum</name>
    <dbReference type="NCBI Taxonomy" id="861051"/>
    <lineage>
        <taxon>Bacteria</taxon>
        <taxon>Pseudomonadati</taxon>
        <taxon>Bacteroidota</taxon>
        <taxon>Cytophagia</taxon>
        <taxon>Cytophagales</taxon>
        <taxon>Reichenbachiellaceae</taxon>
        <taxon>Marinoscillum</taxon>
    </lineage>
</organism>
<dbReference type="RefSeq" id="WP_159579723.1">
    <property type="nucleotide sequence ID" value="NZ_JBIPKE010000015.1"/>
</dbReference>
<dbReference type="SUPFAM" id="SSF51366">
    <property type="entry name" value="Ribulose-phoshate binding barrel"/>
    <property type="match status" value="1"/>
</dbReference>
<sequence length="206" mass="23267">MSLKTFVKIGKIENLSDARYCAGMMVDILGFNLEEGTEGYLSPERFKEITDWVAGVSFCGEFAHAQVAEIKLAATQYPVEYIETQNIDQLEELAELSQELIFKLVLTDAKDLSKLESSINYASEFAKFISIHLTDDSQKNEAEAILSQMNSRPKLLRGYELTHENAFEVVDDPIYFGIELEGSPEDRPGFKDYGNVMDILEVLEED</sequence>
<keyword evidence="2" id="KW-1185">Reference proteome</keyword>
<proteinExistence type="predicted"/>
<dbReference type="InterPro" id="IPR011060">
    <property type="entry name" value="RibuloseP-bd_barrel"/>
</dbReference>
<reference evidence="1 2" key="1">
    <citation type="journal article" date="2013" name="Int. J. Syst. Evol. Microbiol.">
        <title>Marinoscillum luteum sp. nov., isolated from marine sediment.</title>
        <authorList>
            <person name="Cha I.T."/>
            <person name="Park S.J."/>
            <person name="Kim S.J."/>
            <person name="Kim J.G."/>
            <person name="Jung M.Y."/>
            <person name="Shin K.S."/>
            <person name="Kwon K.K."/>
            <person name="Yang S.H."/>
            <person name="Seo Y.S."/>
            <person name="Rhee S.K."/>
        </authorList>
    </citation>
    <scope>NUCLEOTIDE SEQUENCE [LARGE SCALE GENOMIC DNA]</scope>
    <source>
        <strain evidence="1 2">KCTC 23939</strain>
    </source>
</reference>
<dbReference type="Proteomes" id="UP001610063">
    <property type="component" value="Unassembled WGS sequence"/>
</dbReference>
<evidence type="ECO:0000313" key="2">
    <source>
        <dbReference type="Proteomes" id="UP001610063"/>
    </source>
</evidence>
<accession>A0ABW7N7H2</accession>
<comment type="caution">
    <text evidence="1">The sequence shown here is derived from an EMBL/GenBank/DDBJ whole genome shotgun (WGS) entry which is preliminary data.</text>
</comment>
<evidence type="ECO:0000313" key="1">
    <source>
        <dbReference type="EMBL" id="MFH6983412.1"/>
    </source>
</evidence>
<gene>
    <name evidence="1" type="ORF">ACHKAR_08190</name>
</gene>
<name>A0ABW7N7H2_9BACT</name>
<dbReference type="Gene3D" id="3.20.20.70">
    <property type="entry name" value="Aldolase class I"/>
    <property type="match status" value="1"/>
</dbReference>
<dbReference type="EMBL" id="JBIPKE010000015">
    <property type="protein sequence ID" value="MFH6983412.1"/>
    <property type="molecule type" value="Genomic_DNA"/>
</dbReference>
<keyword evidence="1" id="KW-0413">Isomerase</keyword>